<dbReference type="InterPro" id="IPR036291">
    <property type="entry name" value="NAD(P)-bd_dom_sf"/>
</dbReference>
<protein>
    <submittedName>
        <fullName evidence="4">Putative zinc-binding oxidoreductase ToxD</fullName>
    </submittedName>
</protein>
<evidence type="ECO:0000313" key="5">
    <source>
        <dbReference type="Proteomes" id="UP000256645"/>
    </source>
</evidence>
<proteinExistence type="inferred from homology"/>
<evidence type="ECO:0000259" key="3">
    <source>
        <dbReference type="SMART" id="SM00829"/>
    </source>
</evidence>
<evidence type="ECO:0000256" key="1">
    <source>
        <dbReference type="ARBA" id="ARBA00008072"/>
    </source>
</evidence>
<name>A0A3D8RAJ1_9HELO</name>
<dbReference type="Pfam" id="PF00107">
    <property type="entry name" value="ADH_zinc_N"/>
    <property type="match status" value="1"/>
</dbReference>
<keyword evidence="2" id="KW-0560">Oxidoreductase</keyword>
<reference evidence="4 5" key="1">
    <citation type="journal article" date="2018" name="IMA Fungus">
        <title>IMA Genome-F 9: Draft genome sequence of Annulohypoxylon stygium, Aspergillus mulundensis, Berkeleyomyces basicola (syn. Thielaviopsis basicola), Ceratocystis smalleyi, two Cercospora beticola strains, Coleophoma cylindrospora, Fusarium fracticaudum, Phialophora cf. hyalina, and Morchella septimelata.</title>
        <authorList>
            <person name="Wingfield B.D."/>
            <person name="Bills G.F."/>
            <person name="Dong Y."/>
            <person name="Huang W."/>
            <person name="Nel W.J."/>
            <person name="Swalarsk-Parry B.S."/>
            <person name="Vaghefi N."/>
            <person name="Wilken P.M."/>
            <person name="An Z."/>
            <person name="de Beer Z.W."/>
            <person name="De Vos L."/>
            <person name="Chen L."/>
            <person name="Duong T.A."/>
            <person name="Gao Y."/>
            <person name="Hammerbacher A."/>
            <person name="Kikkert J.R."/>
            <person name="Li Y."/>
            <person name="Li H."/>
            <person name="Li K."/>
            <person name="Li Q."/>
            <person name="Liu X."/>
            <person name="Ma X."/>
            <person name="Naidoo K."/>
            <person name="Pethybridge S.J."/>
            <person name="Sun J."/>
            <person name="Steenkamp E.T."/>
            <person name="van der Nest M.A."/>
            <person name="van Wyk S."/>
            <person name="Wingfield M.J."/>
            <person name="Xiong C."/>
            <person name="Yue Q."/>
            <person name="Zhang X."/>
        </authorList>
    </citation>
    <scope>NUCLEOTIDE SEQUENCE [LARGE SCALE GENOMIC DNA]</scope>
    <source>
        <strain evidence="4 5">BP6252</strain>
    </source>
</reference>
<dbReference type="GO" id="GO:0016651">
    <property type="term" value="F:oxidoreductase activity, acting on NAD(P)H"/>
    <property type="evidence" value="ECO:0007669"/>
    <property type="project" value="InterPro"/>
</dbReference>
<dbReference type="InterPro" id="IPR047122">
    <property type="entry name" value="Trans-enoyl_RdTase-like"/>
</dbReference>
<dbReference type="InterPro" id="IPR013154">
    <property type="entry name" value="ADH-like_N"/>
</dbReference>
<dbReference type="CDD" id="cd08249">
    <property type="entry name" value="enoyl_reductase_like"/>
    <property type="match status" value="1"/>
</dbReference>
<comment type="caution">
    <text evidence="4">The sequence shown here is derived from an EMBL/GenBank/DDBJ whole genome shotgun (WGS) entry which is preliminary data.</text>
</comment>
<dbReference type="InterPro" id="IPR011032">
    <property type="entry name" value="GroES-like_sf"/>
</dbReference>
<dbReference type="SUPFAM" id="SSF50129">
    <property type="entry name" value="GroES-like"/>
    <property type="match status" value="1"/>
</dbReference>
<dbReference type="SUPFAM" id="SSF51735">
    <property type="entry name" value="NAD(P)-binding Rossmann-fold domains"/>
    <property type="match status" value="1"/>
</dbReference>
<dbReference type="Pfam" id="PF08240">
    <property type="entry name" value="ADH_N"/>
    <property type="match status" value="1"/>
</dbReference>
<sequence>MASESQNRGLVKVGKGQAVVTDVPVPSLQDDYLLVRTIAVALNPADWQNLDEDFVPEIKPMLNGHDAAGIIEAVGKNVTSRLKKGDRIMCAGYGVNVTDPEDGVFAEHIRVRGDISIRIPAHMSMTDAATMPVGLVTVALGLYKYLGLPFPPATAPSSTWLFVYGGSSATGTLAIQFAKLSGLKVVTTCSPRNFDLVKSLGADAVYDYRDPDCAAKIRSLTSDDLTLVFDTIATTATAKVSAEAMSSGKGGIYCNLMGVDAPRDDVKSVFYLGYSAMGRAYMFEGEEWPYAPDDYELAKRFAVVVEGLLEQRLIKPHPKTVRPGGLEAIPAGMQDLKDGKISGEKLVYVIGEE</sequence>
<gene>
    <name evidence="4" type="ORF">BP6252_07632</name>
</gene>
<dbReference type="OrthoDB" id="48317at2759"/>
<keyword evidence="5" id="KW-1185">Reference proteome</keyword>
<dbReference type="PANTHER" id="PTHR45348:SF2">
    <property type="entry name" value="ZINC-TYPE ALCOHOL DEHYDROGENASE-LIKE PROTEIN C2E1P3.01"/>
    <property type="match status" value="1"/>
</dbReference>
<feature type="domain" description="Enoyl reductase (ER)" evidence="3">
    <location>
        <begin position="16"/>
        <end position="347"/>
    </location>
</feature>
<dbReference type="InterPro" id="IPR020843">
    <property type="entry name" value="ER"/>
</dbReference>
<organism evidence="4 5">
    <name type="scientific">Coleophoma cylindrospora</name>
    <dbReference type="NCBI Taxonomy" id="1849047"/>
    <lineage>
        <taxon>Eukaryota</taxon>
        <taxon>Fungi</taxon>
        <taxon>Dikarya</taxon>
        <taxon>Ascomycota</taxon>
        <taxon>Pezizomycotina</taxon>
        <taxon>Leotiomycetes</taxon>
        <taxon>Helotiales</taxon>
        <taxon>Dermateaceae</taxon>
        <taxon>Coleophoma</taxon>
    </lineage>
</organism>
<dbReference type="Proteomes" id="UP000256645">
    <property type="component" value="Unassembled WGS sequence"/>
</dbReference>
<dbReference type="PANTHER" id="PTHR45348">
    <property type="entry name" value="HYPOTHETICAL OXIDOREDUCTASE (EUROFUNG)"/>
    <property type="match status" value="1"/>
</dbReference>
<dbReference type="AlphaFoldDB" id="A0A3D8RAJ1"/>
<dbReference type="Gene3D" id="3.90.180.10">
    <property type="entry name" value="Medium-chain alcohol dehydrogenases, catalytic domain"/>
    <property type="match status" value="1"/>
</dbReference>
<dbReference type="EMBL" id="PDLM01000008">
    <property type="protein sequence ID" value="RDW71069.1"/>
    <property type="molecule type" value="Genomic_DNA"/>
</dbReference>
<comment type="similarity">
    <text evidence="1">Belongs to the zinc-containing alcohol dehydrogenase family.</text>
</comment>
<dbReference type="STRING" id="1849047.A0A3D8RAJ1"/>
<dbReference type="Gene3D" id="3.40.50.720">
    <property type="entry name" value="NAD(P)-binding Rossmann-like Domain"/>
    <property type="match status" value="1"/>
</dbReference>
<dbReference type="SMART" id="SM00829">
    <property type="entry name" value="PKS_ER"/>
    <property type="match status" value="1"/>
</dbReference>
<accession>A0A3D8RAJ1</accession>
<evidence type="ECO:0000256" key="2">
    <source>
        <dbReference type="ARBA" id="ARBA00023002"/>
    </source>
</evidence>
<dbReference type="InterPro" id="IPR013149">
    <property type="entry name" value="ADH-like_C"/>
</dbReference>
<evidence type="ECO:0000313" key="4">
    <source>
        <dbReference type="EMBL" id="RDW71069.1"/>
    </source>
</evidence>